<feature type="compositionally biased region" description="Basic residues" evidence="4">
    <location>
        <begin position="407"/>
        <end position="422"/>
    </location>
</feature>
<dbReference type="Proteomes" id="UP000028582">
    <property type="component" value="Unassembled WGS sequence"/>
</dbReference>
<accession>A0A080ZAD4</accession>
<comment type="caution">
    <text evidence="5">The sequence shown here is derived from an EMBL/GenBank/DDBJ whole genome shotgun (WGS) entry which is preliminary data.</text>
</comment>
<dbReference type="Gene3D" id="1.25.40.20">
    <property type="entry name" value="Ankyrin repeat-containing domain"/>
    <property type="match status" value="3"/>
</dbReference>
<dbReference type="EMBL" id="ANJA01003467">
    <property type="protein sequence ID" value="ETO63595.1"/>
    <property type="molecule type" value="Genomic_DNA"/>
</dbReference>
<feature type="repeat" description="ANK" evidence="3">
    <location>
        <begin position="204"/>
        <end position="236"/>
    </location>
</feature>
<evidence type="ECO:0000256" key="1">
    <source>
        <dbReference type="ARBA" id="ARBA00022737"/>
    </source>
</evidence>
<dbReference type="AlphaFoldDB" id="A0A080ZAD4"/>
<dbReference type="SMART" id="SM00248">
    <property type="entry name" value="ANK"/>
    <property type="match status" value="5"/>
</dbReference>
<dbReference type="InterPro" id="IPR036770">
    <property type="entry name" value="Ankyrin_rpt-contain_sf"/>
</dbReference>
<evidence type="ECO:0000313" key="6">
    <source>
        <dbReference type="Proteomes" id="UP000028582"/>
    </source>
</evidence>
<organism evidence="5 6">
    <name type="scientific">Phytophthora nicotianae P1976</name>
    <dbReference type="NCBI Taxonomy" id="1317066"/>
    <lineage>
        <taxon>Eukaryota</taxon>
        <taxon>Sar</taxon>
        <taxon>Stramenopiles</taxon>
        <taxon>Oomycota</taxon>
        <taxon>Peronosporomycetes</taxon>
        <taxon>Peronosporales</taxon>
        <taxon>Peronosporaceae</taxon>
        <taxon>Phytophthora</taxon>
    </lineage>
</organism>
<feature type="region of interest" description="Disordered" evidence="4">
    <location>
        <begin position="291"/>
        <end position="333"/>
    </location>
</feature>
<reference evidence="5 6" key="1">
    <citation type="submission" date="2013-11" db="EMBL/GenBank/DDBJ databases">
        <title>The Genome Sequence of Phytophthora parasitica P1976.</title>
        <authorList>
            <consortium name="The Broad Institute Genomics Platform"/>
            <person name="Russ C."/>
            <person name="Tyler B."/>
            <person name="Panabieres F."/>
            <person name="Shan W."/>
            <person name="Tripathy S."/>
            <person name="Grunwald N."/>
            <person name="Machado M."/>
            <person name="Johnson C.S."/>
            <person name="Walker B."/>
            <person name="Young S."/>
            <person name="Zeng Q."/>
            <person name="Gargeya S."/>
            <person name="Fitzgerald M."/>
            <person name="Haas B."/>
            <person name="Abouelleil A."/>
            <person name="Allen A.W."/>
            <person name="Alvarado L."/>
            <person name="Arachchi H.M."/>
            <person name="Berlin A.M."/>
            <person name="Chapman S.B."/>
            <person name="Gainer-Dewar J."/>
            <person name="Goldberg J."/>
            <person name="Griggs A."/>
            <person name="Gujja S."/>
            <person name="Hansen M."/>
            <person name="Howarth C."/>
            <person name="Imamovic A."/>
            <person name="Ireland A."/>
            <person name="Larimer J."/>
            <person name="McCowan C."/>
            <person name="Murphy C."/>
            <person name="Pearson M."/>
            <person name="Poon T.W."/>
            <person name="Priest M."/>
            <person name="Roberts A."/>
            <person name="Saif S."/>
            <person name="Shea T."/>
            <person name="Sisk P."/>
            <person name="Sykes S."/>
            <person name="Wortman J."/>
            <person name="Nusbaum C."/>
            <person name="Birren B."/>
        </authorList>
    </citation>
    <scope>NUCLEOTIDE SEQUENCE [LARGE SCALE GENOMIC DNA]</scope>
    <source>
        <strain evidence="5 6">P1976</strain>
    </source>
</reference>
<dbReference type="OrthoDB" id="194358at2759"/>
<feature type="region of interest" description="Disordered" evidence="4">
    <location>
        <begin position="375"/>
        <end position="495"/>
    </location>
</feature>
<feature type="compositionally biased region" description="Polar residues" evidence="4">
    <location>
        <begin position="466"/>
        <end position="483"/>
    </location>
</feature>
<dbReference type="InterPro" id="IPR002110">
    <property type="entry name" value="Ankyrin_rpt"/>
</dbReference>
<evidence type="ECO:0000313" key="5">
    <source>
        <dbReference type="EMBL" id="ETO63595.1"/>
    </source>
</evidence>
<sequence>METAAGAVGAAEKAQAFAHRLVEFADYHKCVKYFTERQIDFDRANDMGWSVLMSVCACGRDDLVGFVVDRTTAVNCATNTNRTTVLHLTAMSKNTRVMEELVATADRKQKLQQVIDQPNAHGDTALMMACVAKNVTAVRVLLDLGARMDAVNASGLNTLMCAARVGEDPRPGAPSIDEMMERSAVIVEVLLANGADVNATEKAGGNTALHLAVLSENPDAVESLIKNAPNLDVTLRNKADKTALDLSKQISGVASAQMEDLLKNKWVQYEEEAAQKSAQLEKELMDLALKEDENVSNRKQMATASKTSRKKNKKTKKKAKTLEKVSEPTSTIDESVEANEDIVFDSSISPDSGHLKAEVQDFVLSGADQVVSNNFDDGFDDDKGDWHSVGSKKTRRKEPVSENTKAAPKKNTKKPQRKPISKTKRDFQTTKTDSAPRQASQEAQSELSKAAPPTPVNKAPWGPQPASGSTKPTVVVSPRSQVTSEDDDESTTSGIPYDVLNGSFHRTFPVAAELEIDVEKFLIASSTSDRELEPNGSLSISQVEALQEAHWQAYHYLNEKKIELTRVLEAQRVEAQFTLQHELMQMK</sequence>
<dbReference type="PANTHER" id="PTHR24173:SF74">
    <property type="entry name" value="ANKYRIN REPEAT DOMAIN-CONTAINING PROTEIN 16"/>
    <property type="match status" value="1"/>
</dbReference>
<dbReference type="PANTHER" id="PTHR24173">
    <property type="entry name" value="ANKYRIN REPEAT CONTAINING"/>
    <property type="match status" value="1"/>
</dbReference>
<evidence type="ECO:0000256" key="2">
    <source>
        <dbReference type="ARBA" id="ARBA00023043"/>
    </source>
</evidence>
<keyword evidence="2 3" id="KW-0040">ANK repeat</keyword>
<dbReference type="PROSITE" id="PS50088">
    <property type="entry name" value="ANK_REPEAT"/>
    <property type="match status" value="2"/>
</dbReference>
<protein>
    <submittedName>
        <fullName evidence="5">Uncharacterized protein</fullName>
    </submittedName>
</protein>
<dbReference type="Pfam" id="PF12796">
    <property type="entry name" value="Ank_2"/>
    <property type="match status" value="2"/>
</dbReference>
<dbReference type="SUPFAM" id="SSF48403">
    <property type="entry name" value="Ankyrin repeat"/>
    <property type="match status" value="1"/>
</dbReference>
<feature type="compositionally biased region" description="Basic residues" evidence="4">
    <location>
        <begin position="307"/>
        <end position="319"/>
    </location>
</feature>
<proteinExistence type="predicted"/>
<feature type="repeat" description="ANK" evidence="3">
    <location>
        <begin position="121"/>
        <end position="153"/>
    </location>
</feature>
<feature type="compositionally biased region" description="Polar residues" evidence="4">
    <location>
        <begin position="429"/>
        <end position="447"/>
    </location>
</feature>
<evidence type="ECO:0000256" key="4">
    <source>
        <dbReference type="SAM" id="MobiDB-lite"/>
    </source>
</evidence>
<dbReference type="PROSITE" id="PS50297">
    <property type="entry name" value="ANK_REP_REGION"/>
    <property type="match status" value="2"/>
</dbReference>
<gene>
    <name evidence="5" type="ORF">F444_18740</name>
</gene>
<evidence type="ECO:0000256" key="3">
    <source>
        <dbReference type="PROSITE-ProRule" id="PRU00023"/>
    </source>
</evidence>
<name>A0A080ZAD4_PHYNI</name>
<keyword evidence="1" id="KW-0677">Repeat</keyword>